<reference evidence="2 3" key="1">
    <citation type="journal article" date="2018" name="Sci. Rep.">
        <title>A complete Leishmania donovani reference genome identifies novel genetic variations associated with virulence.</title>
        <authorList>
            <person name="Lypaczewski P."/>
            <person name="Hoshizaki J."/>
            <person name="Zhang W.-W."/>
            <person name="McCall L.-I."/>
            <person name="Torcivia-Rodriguez J."/>
            <person name="Simonyan V."/>
            <person name="Kaur A."/>
            <person name="Dewar K."/>
            <person name="Matlashewski G."/>
        </authorList>
    </citation>
    <scope>NUCLEOTIDE SEQUENCE [LARGE SCALE GENOMIC DNA]</scope>
    <source>
        <strain evidence="2 3">LdCL</strain>
    </source>
</reference>
<name>A0A3S7WNX4_LEIDO</name>
<sequence>MHGEGERTLKRQSAQAVATKHSRRPSVESRSVMERARGQRVPSPRASPPSGNVGCHRSPHHPL</sequence>
<evidence type="ECO:0000313" key="3">
    <source>
        <dbReference type="Proteomes" id="UP000274082"/>
    </source>
</evidence>
<feature type="compositionally biased region" description="Basic and acidic residues" evidence="1">
    <location>
        <begin position="25"/>
        <end position="37"/>
    </location>
</feature>
<proteinExistence type="predicted"/>
<dbReference type="VEuPathDB" id="TriTrypDB:LdCL_040015900"/>
<accession>A0A3S7WNX4</accession>
<gene>
    <name evidence="2" type="ORF">LdCL_040015900</name>
</gene>
<evidence type="ECO:0000313" key="2">
    <source>
        <dbReference type="EMBL" id="AYU75883.1"/>
    </source>
</evidence>
<protein>
    <submittedName>
        <fullName evidence="2">Uncharacterized protein</fullName>
    </submittedName>
</protein>
<dbReference type="EMBL" id="CP029503">
    <property type="protein sequence ID" value="AYU75883.1"/>
    <property type="molecule type" value="Genomic_DNA"/>
</dbReference>
<dbReference type="AlphaFoldDB" id="A0A3S7WNX4"/>
<organism evidence="2 3">
    <name type="scientific">Leishmania donovani</name>
    <dbReference type="NCBI Taxonomy" id="5661"/>
    <lineage>
        <taxon>Eukaryota</taxon>
        <taxon>Discoba</taxon>
        <taxon>Euglenozoa</taxon>
        <taxon>Kinetoplastea</taxon>
        <taxon>Metakinetoplastina</taxon>
        <taxon>Trypanosomatida</taxon>
        <taxon>Trypanosomatidae</taxon>
        <taxon>Leishmaniinae</taxon>
        <taxon>Leishmania</taxon>
    </lineage>
</organism>
<keyword evidence="3" id="KW-1185">Reference proteome</keyword>
<dbReference type="Proteomes" id="UP000274082">
    <property type="component" value="Chromosome 4"/>
</dbReference>
<feature type="region of interest" description="Disordered" evidence="1">
    <location>
        <begin position="1"/>
        <end position="63"/>
    </location>
</feature>
<evidence type="ECO:0000256" key="1">
    <source>
        <dbReference type="SAM" id="MobiDB-lite"/>
    </source>
</evidence>